<dbReference type="GO" id="GO:0033499">
    <property type="term" value="P:galactose catabolic process via UDP-galactose, Leloir pathway"/>
    <property type="evidence" value="ECO:0007669"/>
    <property type="project" value="TreeGrafter"/>
</dbReference>
<evidence type="ECO:0000313" key="10">
    <source>
        <dbReference type="Proteomes" id="UP000449710"/>
    </source>
</evidence>
<keyword evidence="10" id="KW-1185">Reference proteome</keyword>
<evidence type="ECO:0000256" key="5">
    <source>
        <dbReference type="PIRNR" id="PIRNR005096"/>
    </source>
</evidence>
<reference evidence="9 10" key="1">
    <citation type="submission" date="2019-04" db="EMBL/GenBank/DDBJ databases">
        <title>Isachenkonia alkalipeptolytica gen. nov. sp. nov. a new anaerobic, alkiliphilic organothrophic bacterium capable to reduce synthesized ferrihydrite isolated from a soda lake.</title>
        <authorList>
            <person name="Toshchakov S.V."/>
            <person name="Zavarzina D.G."/>
            <person name="Zhilina T.N."/>
            <person name="Kostrikina N.A."/>
            <person name="Kublanov I.V."/>
        </authorList>
    </citation>
    <scope>NUCLEOTIDE SEQUENCE [LARGE SCALE GENOMIC DNA]</scope>
    <source>
        <strain evidence="9 10">Z-1701</strain>
    </source>
</reference>
<dbReference type="Proteomes" id="UP000449710">
    <property type="component" value="Unassembled WGS sequence"/>
</dbReference>
<protein>
    <recommendedName>
        <fullName evidence="5">Aldose 1-epimerase</fullName>
        <ecNumber evidence="5">5.1.3.3</ecNumber>
    </recommendedName>
</protein>
<dbReference type="InterPro" id="IPR015443">
    <property type="entry name" value="Aldose_1-epimerase"/>
</dbReference>
<comment type="catalytic activity">
    <reaction evidence="5">
        <text>alpha-D-glucose = beta-D-glucose</text>
        <dbReference type="Rhea" id="RHEA:10264"/>
        <dbReference type="ChEBI" id="CHEBI:15903"/>
        <dbReference type="ChEBI" id="CHEBI:17925"/>
        <dbReference type="EC" id="5.1.3.3"/>
    </reaction>
</comment>
<evidence type="ECO:0000256" key="1">
    <source>
        <dbReference type="ARBA" id="ARBA00005028"/>
    </source>
</evidence>
<dbReference type="GO" id="GO:0005737">
    <property type="term" value="C:cytoplasm"/>
    <property type="evidence" value="ECO:0007669"/>
    <property type="project" value="TreeGrafter"/>
</dbReference>
<evidence type="ECO:0000256" key="2">
    <source>
        <dbReference type="ARBA" id="ARBA00006206"/>
    </source>
</evidence>
<dbReference type="EMBL" id="SUMG01000001">
    <property type="protein sequence ID" value="NBG87137.1"/>
    <property type="molecule type" value="Genomic_DNA"/>
</dbReference>
<dbReference type="PANTHER" id="PTHR10091">
    <property type="entry name" value="ALDOSE-1-EPIMERASE"/>
    <property type="match status" value="1"/>
</dbReference>
<comment type="similarity">
    <text evidence="2 5">Belongs to the aldose epimerase family.</text>
</comment>
<keyword evidence="3 5" id="KW-0413">Isomerase</keyword>
<dbReference type="AlphaFoldDB" id="A0AA43XHX9"/>
<evidence type="ECO:0000256" key="7">
    <source>
        <dbReference type="PIRSR" id="PIRSR005096-2"/>
    </source>
</evidence>
<dbReference type="Pfam" id="PF01263">
    <property type="entry name" value="Aldose_epim"/>
    <property type="match status" value="1"/>
</dbReference>
<organism evidence="9 10">
    <name type="scientific">Isachenkonia alkalipeptolytica</name>
    <dbReference type="NCBI Taxonomy" id="2565777"/>
    <lineage>
        <taxon>Bacteria</taxon>
        <taxon>Bacillati</taxon>
        <taxon>Bacillota</taxon>
        <taxon>Clostridia</taxon>
        <taxon>Eubacteriales</taxon>
        <taxon>Clostridiaceae</taxon>
        <taxon>Isachenkonia</taxon>
    </lineage>
</organism>
<comment type="pathway">
    <text evidence="1 5">Carbohydrate metabolism; hexose metabolism.</text>
</comment>
<keyword evidence="4 5" id="KW-0119">Carbohydrate metabolism</keyword>
<dbReference type="RefSeq" id="WP_160718436.1">
    <property type="nucleotide sequence ID" value="NZ_SUMG01000001.1"/>
</dbReference>
<feature type="active site" description="Proton donor" evidence="6">
    <location>
        <position position="181"/>
    </location>
</feature>
<dbReference type="EC" id="5.1.3.3" evidence="5"/>
<dbReference type="InterPro" id="IPR014718">
    <property type="entry name" value="GH-type_carb-bd"/>
</dbReference>
<dbReference type="GO" id="GO:0004034">
    <property type="term" value="F:aldose 1-epimerase activity"/>
    <property type="evidence" value="ECO:0007669"/>
    <property type="project" value="UniProtKB-EC"/>
</dbReference>
<dbReference type="CDD" id="cd09019">
    <property type="entry name" value="galactose_mutarotase_like"/>
    <property type="match status" value="1"/>
</dbReference>
<comment type="caution">
    <text evidence="9">The sequence shown here is derived from an EMBL/GenBank/DDBJ whole genome shotgun (WGS) entry which is preliminary data.</text>
</comment>
<feature type="binding site" evidence="7">
    <location>
        <position position="250"/>
    </location>
    <ligand>
        <name>beta-D-galactose</name>
        <dbReference type="ChEBI" id="CHEBI:27667"/>
    </ligand>
</feature>
<dbReference type="InterPro" id="IPR047215">
    <property type="entry name" value="Galactose_mutarotase-like"/>
</dbReference>
<evidence type="ECO:0000256" key="6">
    <source>
        <dbReference type="PIRSR" id="PIRSR005096-1"/>
    </source>
</evidence>
<feature type="active site" description="Proton acceptor" evidence="6">
    <location>
        <position position="311"/>
    </location>
</feature>
<dbReference type="GO" id="GO:0030246">
    <property type="term" value="F:carbohydrate binding"/>
    <property type="evidence" value="ECO:0007669"/>
    <property type="project" value="InterPro"/>
</dbReference>
<evidence type="ECO:0000256" key="8">
    <source>
        <dbReference type="PIRSR" id="PIRSR005096-3"/>
    </source>
</evidence>
<evidence type="ECO:0000313" key="9">
    <source>
        <dbReference type="EMBL" id="NBG87137.1"/>
    </source>
</evidence>
<dbReference type="InterPro" id="IPR008183">
    <property type="entry name" value="Aldose_1/G6P_1-epimerase"/>
</dbReference>
<dbReference type="Gene3D" id="2.70.98.10">
    <property type="match status" value="1"/>
</dbReference>
<sequence>MSRIVKEELIFEKEKNLKRYRIENFGDLSISILDYGLTIESLKYKGINRVLTLKNPQDYFTNKHFIGSTIGRVAGRLSKGLIDIDGRKHPLDQNAGAHCLHGGFQGLSHKKWKYCGSYPVSVGEGEEELSLEFSTTSKDGEGGFPGNLNIKARFSICKKGKLTMEYFAKTDKKTPITITNHSYFNLNKEPMRTIENHYLIINSREYLQLKEDKIPKVFRGVEGTLFDFRDKRNLGEAIQQLKKSGEEGMDHPFIFHQEEKKLQLLCHLSNTRLAINTTEPCVIVYSGNLLSQDIQFKEQGPGKPFQGVCLETQWYPNALNTDFLPKNFISPQEGYYSKTEYEFQQIE</sequence>
<feature type="binding site" evidence="8">
    <location>
        <begin position="181"/>
        <end position="183"/>
    </location>
    <ligand>
        <name>beta-D-galactose</name>
        <dbReference type="ChEBI" id="CHEBI:27667"/>
    </ligand>
</feature>
<dbReference type="InterPro" id="IPR011013">
    <property type="entry name" value="Gal_mutarotase_sf_dom"/>
</dbReference>
<name>A0AA43XHX9_9CLOT</name>
<dbReference type="GO" id="GO:0006006">
    <property type="term" value="P:glucose metabolic process"/>
    <property type="evidence" value="ECO:0007669"/>
    <property type="project" value="TreeGrafter"/>
</dbReference>
<evidence type="ECO:0000256" key="4">
    <source>
        <dbReference type="ARBA" id="ARBA00023277"/>
    </source>
</evidence>
<dbReference type="SUPFAM" id="SSF74650">
    <property type="entry name" value="Galactose mutarotase-like"/>
    <property type="match status" value="1"/>
</dbReference>
<dbReference type="PIRSF" id="PIRSF005096">
    <property type="entry name" value="GALM"/>
    <property type="match status" value="1"/>
</dbReference>
<accession>A0AA43XHX9</accession>
<proteinExistence type="inferred from homology"/>
<gene>
    <name evidence="9" type="ORF">ISALK_01350</name>
</gene>
<evidence type="ECO:0000256" key="3">
    <source>
        <dbReference type="ARBA" id="ARBA00023235"/>
    </source>
</evidence>
<dbReference type="PANTHER" id="PTHR10091:SF0">
    <property type="entry name" value="GALACTOSE MUTAROTASE"/>
    <property type="match status" value="1"/>
</dbReference>